<dbReference type="EMBL" id="JACSQV010000023">
    <property type="protein sequence ID" value="MBD7920212.1"/>
    <property type="molecule type" value="Genomic_DNA"/>
</dbReference>
<evidence type="ECO:0000313" key="4">
    <source>
        <dbReference type="Proteomes" id="UP000604241"/>
    </source>
</evidence>
<dbReference type="Pfam" id="PF01370">
    <property type="entry name" value="Epimerase"/>
    <property type="match status" value="1"/>
</dbReference>
<name>A0ABR8QIE7_9CELL</name>
<gene>
    <name evidence="3" type="ORF">H9657_18220</name>
</gene>
<evidence type="ECO:0000313" key="3">
    <source>
        <dbReference type="EMBL" id="MBD7920212.1"/>
    </source>
</evidence>
<protein>
    <submittedName>
        <fullName evidence="3">NAD-dependent epimerase/dehydratase family protein</fullName>
    </submittedName>
</protein>
<evidence type="ECO:0000256" key="1">
    <source>
        <dbReference type="ARBA" id="ARBA00007637"/>
    </source>
</evidence>
<organism evidence="3 4">
    <name type="scientific">Cellulomonas avistercoris</name>
    <dbReference type="NCBI Taxonomy" id="2762242"/>
    <lineage>
        <taxon>Bacteria</taxon>
        <taxon>Bacillati</taxon>
        <taxon>Actinomycetota</taxon>
        <taxon>Actinomycetes</taxon>
        <taxon>Micrococcales</taxon>
        <taxon>Cellulomonadaceae</taxon>
        <taxon>Cellulomonas</taxon>
    </lineage>
</organism>
<dbReference type="Gene3D" id="3.40.50.720">
    <property type="entry name" value="NAD(P)-binding Rossmann-like Domain"/>
    <property type="match status" value="1"/>
</dbReference>
<proteinExistence type="inferred from homology"/>
<comment type="similarity">
    <text evidence="1">Belongs to the NAD(P)-dependent epimerase/dehydratase family.</text>
</comment>
<dbReference type="InterPro" id="IPR001509">
    <property type="entry name" value="Epimerase_deHydtase"/>
</dbReference>
<reference evidence="3 4" key="1">
    <citation type="submission" date="2020-08" db="EMBL/GenBank/DDBJ databases">
        <title>A Genomic Blueprint of the Chicken Gut Microbiome.</title>
        <authorList>
            <person name="Gilroy R."/>
            <person name="Ravi A."/>
            <person name="Getino M."/>
            <person name="Pursley I."/>
            <person name="Horton D.L."/>
            <person name="Alikhan N.-F."/>
            <person name="Baker D."/>
            <person name="Gharbi K."/>
            <person name="Hall N."/>
            <person name="Watson M."/>
            <person name="Adriaenssens E.M."/>
            <person name="Foster-Nyarko E."/>
            <person name="Jarju S."/>
            <person name="Secka A."/>
            <person name="Antonio M."/>
            <person name="Oren A."/>
            <person name="Chaudhuri R."/>
            <person name="La Ragione R.M."/>
            <person name="Hildebrand F."/>
            <person name="Pallen M.J."/>
        </authorList>
    </citation>
    <scope>NUCLEOTIDE SEQUENCE [LARGE SCALE GENOMIC DNA]</scope>
    <source>
        <strain evidence="3 4">Sa3CUA2</strain>
    </source>
</reference>
<evidence type="ECO:0000259" key="2">
    <source>
        <dbReference type="Pfam" id="PF01370"/>
    </source>
</evidence>
<accession>A0ABR8QIE7</accession>
<dbReference type="SUPFAM" id="SSF51735">
    <property type="entry name" value="NAD(P)-binding Rossmann-fold domains"/>
    <property type="match status" value="1"/>
</dbReference>
<feature type="domain" description="NAD-dependent epimerase/dehydratase" evidence="2">
    <location>
        <begin position="5"/>
        <end position="265"/>
    </location>
</feature>
<dbReference type="Proteomes" id="UP000604241">
    <property type="component" value="Unassembled WGS sequence"/>
</dbReference>
<dbReference type="RefSeq" id="WP_191784857.1">
    <property type="nucleotide sequence ID" value="NZ_JACSQV010000023.1"/>
</dbReference>
<sequence>MTNCLVTGGAGFIGTAVAAALADRFDEVVAMDVLHPDVHPDRARPAALDARVRLVARDVADAAAWDEVLDGFAPDVVIHLAAETGTAVSVTETTRHARANVIGTTEMLDALLRHGVAPPRVVLTSSRAVYGEGAYRVDGAVVPAPLRSHQDLAAGRWQPAGEPVAHRADAVVARPASTYAATKLAQEHLLSSWASAHDAAVTVLRLQNVYGPGQSLTNPYTGIVPFFAQIARDGGSIPVYEDGRIVRDFVHIDDVAAAVLKTLDVPPSTVPLDIGTGRGTTVLELAEIVAAHYGAPAPTVTGQFREGDVRWAVADVEPARAALGWEPRVDLRSGIAGLCAWIDGVVAR</sequence>
<dbReference type="InterPro" id="IPR036291">
    <property type="entry name" value="NAD(P)-bd_dom_sf"/>
</dbReference>
<keyword evidence="4" id="KW-1185">Reference proteome</keyword>
<dbReference type="PANTHER" id="PTHR43000">
    <property type="entry name" value="DTDP-D-GLUCOSE 4,6-DEHYDRATASE-RELATED"/>
    <property type="match status" value="1"/>
</dbReference>
<comment type="caution">
    <text evidence="3">The sequence shown here is derived from an EMBL/GenBank/DDBJ whole genome shotgun (WGS) entry which is preliminary data.</text>
</comment>